<organism evidence="13 14">
    <name type="scientific">Ambispora leptoticha</name>
    <dbReference type="NCBI Taxonomy" id="144679"/>
    <lineage>
        <taxon>Eukaryota</taxon>
        <taxon>Fungi</taxon>
        <taxon>Fungi incertae sedis</taxon>
        <taxon>Mucoromycota</taxon>
        <taxon>Glomeromycotina</taxon>
        <taxon>Glomeromycetes</taxon>
        <taxon>Archaeosporales</taxon>
        <taxon>Ambisporaceae</taxon>
        <taxon>Ambispora</taxon>
    </lineage>
</organism>
<dbReference type="InterPro" id="IPR003196">
    <property type="entry name" value="TFIIF_beta"/>
</dbReference>
<evidence type="ECO:0000256" key="4">
    <source>
        <dbReference type="ARBA" id="ARBA00023015"/>
    </source>
</evidence>
<dbReference type="Gene3D" id="1.10.10.10">
    <property type="entry name" value="Winged helix-like DNA-binding domain superfamily/Winged helix DNA-binding domain"/>
    <property type="match status" value="1"/>
</dbReference>
<evidence type="ECO:0000256" key="3">
    <source>
        <dbReference type="ARBA" id="ARBA00021453"/>
    </source>
</evidence>
<proteinExistence type="inferred from homology"/>
<keyword evidence="14" id="KW-1185">Reference proteome</keyword>
<evidence type="ECO:0000313" key="14">
    <source>
        <dbReference type="Proteomes" id="UP000789508"/>
    </source>
</evidence>
<dbReference type="InterPro" id="IPR040504">
    <property type="entry name" value="TFIIF_beta_N"/>
</dbReference>
<dbReference type="InterPro" id="IPR040450">
    <property type="entry name" value="TFIIF_beta_HTH"/>
</dbReference>
<evidence type="ECO:0000256" key="7">
    <source>
        <dbReference type="ARBA" id="ARBA00023242"/>
    </source>
</evidence>
<name>A0A9N8VAD1_9GLOM</name>
<evidence type="ECO:0000256" key="10">
    <source>
        <dbReference type="SAM" id="MobiDB-lite"/>
    </source>
</evidence>
<feature type="region of interest" description="Disordered" evidence="10">
    <location>
        <begin position="265"/>
        <end position="327"/>
    </location>
</feature>
<evidence type="ECO:0000259" key="11">
    <source>
        <dbReference type="Pfam" id="PF02270"/>
    </source>
</evidence>
<dbReference type="Pfam" id="PF17683">
    <property type="entry name" value="TFIIF_beta_N"/>
    <property type="match status" value="1"/>
</dbReference>
<dbReference type="AlphaFoldDB" id="A0A9N8VAD1"/>
<accession>A0A9N8VAD1</accession>
<dbReference type="InterPro" id="IPR036388">
    <property type="entry name" value="WH-like_DNA-bd_sf"/>
</dbReference>
<dbReference type="OrthoDB" id="26094at2759"/>
<dbReference type="FunFam" id="1.10.10.10:FF:000035">
    <property type="entry name" value="General transcription factor IIF subunit 2"/>
    <property type="match status" value="1"/>
</dbReference>
<feature type="domain" description="TFIIF beta subunit HTH" evidence="11">
    <location>
        <begin position="204"/>
        <end position="268"/>
    </location>
</feature>
<dbReference type="CDD" id="cd07980">
    <property type="entry name" value="TFIIF_beta"/>
    <property type="match status" value="1"/>
</dbReference>
<gene>
    <name evidence="13" type="ORF">ALEPTO_LOCUS549</name>
</gene>
<comment type="caution">
    <text evidence="13">The sequence shown here is derived from an EMBL/GenBank/DDBJ whole genome shotgun (WGS) entry which is preliminary data.</text>
</comment>
<sequence>MEDYKEGENVLVTPKAETYDLDMEFEDGDEEADDLDMKNLSAKAWLVKLPTFLAKKWSEIEQEDVDLGCVRIHESGKIELILSDNKIYAEMPREYDLEITNTDVKDSYSFVLKRDENGMETGPVAIQATVHHNCYIRPYASDEYRQKVRQRTIEASQPKRTVQVMSPDENRGAYVPPGLQASSADNFGKFVSKKTKIPMEQKTTRMPKNELIDLLFQAFEEYAYWSLRGLKDYVKQPESYLKDVLTEIAILDKRGPYNNCYHLKPEYKRENEPTNDSIAPNGLEPPNGDSAMVIDDDDDEVEEEGNVEGGDEDEEFDDAELFGDGSD</sequence>
<dbReference type="GO" id="GO:0005674">
    <property type="term" value="C:transcription factor TFIIF complex"/>
    <property type="evidence" value="ECO:0007669"/>
    <property type="project" value="InterPro"/>
</dbReference>
<keyword evidence="5" id="KW-0238">DNA-binding</keyword>
<comment type="similarity">
    <text evidence="2">Belongs to the TFIIF beta subunit family.</text>
</comment>
<evidence type="ECO:0000256" key="1">
    <source>
        <dbReference type="ARBA" id="ARBA00004123"/>
    </source>
</evidence>
<evidence type="ECO:0000256" key="2">
    <source>
        <dbReference type="ARBA" id="ARBA00009543"/>
    </source>
</evidence>
<reference evidence="13" key="1">
    <citation type="submission" date="2021-06" db="EMBL/GenBank/DDBJ databases">
        <authorList>
            <person name="Kallberg Y."/>
            <person name="Tangrot J."/>
            <person name="Rosling A."/>
        </authorList>
    </citation>
    <scope>NUCLEOTIDE SEQUENCE</scope>
    <source>
        <strain evidence="13">FL130A</strain>
    </source>
</reference>
<dbReference type="GO" id="GO:0003677">
    <property type="term" value="F:DNA binding"/>
    <property type="evidence" value="ECO:0007669"/>
    <property type="project" value="UniProtKB-KW"/>
</dbReference>
<evidence type="ECO:0000313" key="13">
    <source>
        <dbReference type="EMBL" id="CAG8444130.1"/>
    </source>
</evidence>
<keyword evidence="6" id="KW-0804">Transcription</keyword>
<dbReference type="Proteomes" id="UP000789508">
    <property type="component" value="Unassembled WGS sequence"/>
</dbReference>
<dbReference type="GO" id="GO:0006367">
    <property type="term" value="P:transcription initiation at RNA polymerase II promoter"/>
    <property type="evidence" value="ECO:0007669"/>
    <property type="project" value="InterPro"/>
</dbReference>
<dbReference type="SUPFAM" id="SSF50916">
    <property type="entry name" value="Rap30/74 interaction domains"/>
    <property type="match status" value="1"/>
</dbReference>
<comment type="subcellular location">
    <subcellularLocation>
        <location evidence="1">Nucleus</location>
    </subcellularLocation>
</comment>
<keyword evidence="7" id="KW-0539">Nucleus</keyword>
<dbReference type="Pfam" id="PF02270">
    <property type="entry name" value="TFIIF_beta"/>
    <property type="match status" value="1"/>
</dbReference>
<evidence type="ECO:0000256" key="8">
    <source>
        <dbReference type="ARBA" id="ARBA00081473"/>
    </source>
</evidence>
<evidence type="ECO:0000256" key="9">
    <source>
        <dbReference type="ARBA" id="ARBA00081863"/>
    </source>
</evidence>
<evidence type="ECO:0000256" key="6">
    <source>
        <dbReference type="ARBA" id="ARBA00023163"/>
    </source>
</evidence>
<dbReference type="InterPro" id="IPR011039">
    <property type="entry name" value="TFIIF_interaction"/>
</dbReference>
<keyword evidence="4" id="KW-0805">Transcription regulation</keyword>
<dbReference type="PANTHER" id="PTHR10445:SF0">
    <property type="entry name" value="GENERAL TRANSCRIPTION FACTOR IIF SUBUNIT 2"/>
    <property type="match status" value="1"/>
</dbReference>
<evidence type="ECO:0000259" key="12">
    <source>
        <dbReference type="Pfam" id="PF17683"/>
    </source>
</evidence>
<dbReference type="EMBL" id="CAJVPS010000038">
    <property type="protein sequence ID" value="CAG8444130.1"/>
    <property type="molecule type" value="Genomic_DNA"/>
</dbReference>
<protein>
    <recommendedName>
        <fullName evidence="3">Transcription initiation factor IIF subunit beta</fullName>
    </recommendedName>
    <alternativeName>
        <fullName evidence="9">TFIIF medium subunit</fullName>
    </alternativeName>
    <alternativeName>
        <fullName evidence="8">TFIIF-beta</fullName>
    </alternativeName>
</protein>
<evidence type="ECO:0000256" key="5">
    <source>
        <dbReference type="ARBA" id="ARBA00023125"/>
    </source>
</evidence>
<dbReference type="InterPro" id="IPR036390">
    <property type="entry name" value="WH_DNA-bd_sf"/>
</dbReference>
<feature type="domain" description="TFIIF beta subunit N-terminal" evidence="12">
    <location>
        <begin position="42"/>
        <end position="120"/>
    </location>
</feature>
<feature type="compositionally biased region" description="Acidic residues" evidence="10">
    <location>
        <begin position="294"/>
        <end position="327"/>
    </location>
</feature>
<dbReference type="PANTHER" id="PTHR10445">
    <property type="entry name" value="GENERAL TRANSCRIPTION FACTOR IIF SUBUNIT 2"/>
    <property type="match status" value="1"/>
</dbReference>
<dbReference type="SUPFAM" id="SSF46785">
    <property type="entry name" value="Winged helix' DNA-binding domain"/>
    <property type="match status" value="1"/>
</dbReference>